<evidence type="ECO:0000256" key="1">
    <source>
        <dbReference type="ARBA" id="ARBA00004571"/>
    </source>
</evidence>
<keyword evidence="3" id="KW-1134">Transmembrane beta strand</keyword>
<reference evidence="9 10" key="1">
    <citation type="submission" date="2018-07" db="EMBL/GenBank/DDBJ databases">
        <title>Venubactetium sediminum gen. nov., sp. nov., isolated from a marine solar saltern.</title>
        <authorList>
            <person name="Wang S."/>
        </authorList>
    </citation>
    <scope>NUCLEOTIDE SEQUENCE [LARGE SCALE GENOMIC DNA]</scope>
    <source>
        <strain evidence="9 10">WD2A32</strain>
    </source>
</reference>
<dbReference type="Proteomes" id="UP000253941">
    <property type="component" value="Unassembled WGS sequence"/>
</dbReference>
<comment type="subcellular location">
    <subcellularLocation>
        <location evidence="1">Cell outer membrane</location>
        <topology evidence="1">Multi-pass membrane protein</topology>
    </subcellularLocation>
</comment>
<evidence type="ECO:0000256" key="6">
    <source>
        <dbReference type="ARBA" id="ARBA00023136"/>
    </source>
</evidence>
<gene>
    <name evidence="9" type="ORF">DRB17_18305</name>
</gene>
<dbReference type="GO" id="GO:0009279">
    <property type="term" value="C:cell outer membrane"/>
    <property type="evidence" value="ECO:0007669"/>
    <property type="project" value="UniProtKB-SubCell"/>
</dbReference>
<keyword evidence="7" id="KW-0998">Cell outer membrane</keyword>
<dbReference type="InterPro" id="IPR005017">
    <property type="entry name" value="OMPP1/FadL/TodX"/>
</dbReference>
<evidence type="ECO:0000256" key="2">
    <source>
        <dbReference type="ARBA" id="ARBA00008163"/>
    </source>
</evidence>
<evidence type="ECO:0000313" key="9">
    <source>
        <dbReference type="EMBL" id="RDD60388.1"/>
    </source>
</evidence>
<evidence type="ECO:0000256" key="8">
    <source>
        <dbReference type="SAM" id="SignalP"/>
    </source>
</evidence>
<keyword evidence="6" id="KW-0472">Membrane</keyword>
<dbReference type="Pfam" id="PF03349">
    <property type="entry name" value="Toluene_X"/>
    <property type="match status" value="1"/>
</dbReference>
<protein>
    <recommendedName>
        <fullName evidence="11">Transporter</fullName>
    </recommendedName>
</protein>
<dbReference type="SUPFAM" id="SSF56935">
    <property type="entry name" value="Porins"/>
    <property type="match status" value="1"/>
</dbReference>
<name>A0A369T562_9PROT</name>
<dbReference type="PANTHER" id="PTHR35093:SF3">
    <property type="entry name" value="LONG-CHAIN FATTY ACID TRANSPORT PROTEIN"/>
    <property type="match status" value="1"/>
</dbReference>
<dbReference type="EMBL" id="QPMH01000028">
    <property type="protein sequence ID" value="RDD60388.1"/>
    <property type="molecule type" value="Genomic_DNA"/>
</dbReference>
<comment type="similarity">
    <text evidence="2">Belongs to the OmpP1/FadL family.</text>
</comment>
<evidence type="ECO:0000313" key="10">
    <source>
        <dbReference type="Proteomes" id="UP000253941"/>
    </source>
</evidence>
<dbReference type="PANTHER" id="PTHR35093">
    <property type="entry name" value="OUTER MEMBRANE PROTEIN NMB0088-RELATED"/>
    <property type="match status" value="1"/>
</dbReference>
<keyword evidence="4" id="KW-0812">Transmembrane</keyword>
<evidence type="ECO:0008006" key="11">
    <source>
        <dbReference type="Google" id="ProtNLM"/>
    </source>
</evidence>
<evidence type="ECO:0000256" key="4">
    <source>
        <dbReference type="ARBA" id="ARBA00022692"/>
    </source>
</evidence>
<proteinExistence type="inferred from homology"/>
<dbReference type="AlphaFoldDB" id="A0A369T562"/>
<dbReference type="GO" id="GO:0015483">
    <property type="term" value="F:long-chain fatty acid transporting porin activity"/>
    <property type="evidence" value="ECO:0007669"/>
    <property type="project" value="TreeGrafter"/>
</dbReference>
<evidence type="ECO:0000256" key="7">
    <source>
        <dbReference type="ARBA" id="ARBA00023237"/>
    </source>
</evidence>
<evidence type="ECO:0000256" key="5">
    <source>
        <dbReference type="ARBA" id="ARBA00022729"/>
    </source>
</evidence>
<dbReference type="Gene3D" id="2.40.160.60">
    <property type="entry name" value="Outer membrane protein transport protein (OMPP1/FadL/TodX)"/>
    <property type="match status" value="1"/>
</dbReference>
<comment type="caution">
    <text evidence="9">The sequence shown here is derived from an EMBL/GenBank/DDBJ whole genome shotgun (WGS) entry which is preliminary data.</text>
</comment>
<keyword evidence="5 8" id="KW-0732">Signal</keyword>
<accession>A0A369T562</accession>
<dbReference type="RefSeq" id="WP_114583676.1">
    <property type="nucleotide sequence ID" value="NZ_QPMH01000028.1"/>
</dbReference>
<organism evidence="9 10">
    <name type="scientific">Ferruginivarius sediminum</name>
    <dbReference type="NCBI Taxonomy" id="2661937"/>
    <lineage>
        <taxon>Bacteria</taxon>
        <taxon>Pseudomonadati</taxon>
        <taxon>Pseudomonadota</taxon>
        <taxon>Alphaproteobacteria</taxon>
        <taxon>Rhodospirillales</taxon>
        <taxon>Rhodospirillaceae</taxon>
        <taxon>Ferruginivarius</taxon>
    </lineage>
</organism>
<evidence type="ECO:0000256" key="3">
    <source>
        <dbReference type="ARBA" id="ARBA00022452"/>
    </source>
</evidence>
<sequence>MTRNNILTVTTIFAVLSFAAAEAESAGYQLRQQGAAGLGTALAGSSAGAHGLSDAYWNPAVYGLQDKAGAELSLAYIQPVSEAEDATGTTAVGTPIPGASEEDDATPGTFVPALYGVLPAGERLRLGLSVNAPFGLQTDYRDDWVGRYHARESEVKTISIAPVAAFRVNERLTLAGGPIAQYYDARLTNAVDFGTIARAAGNMLAVPGGNDGGVELEADDWAFGFTLGAIFEPVAGSRIGVGYRSEIDHDLDGNADFDLDATGVGAALQAATGAFADTGARADVSTPRIVSLGLSQAITSRLTLMAEAQWTGWSTFDTLRVRFDNPAQGDDVTDESWDDAWFGAVGARYRVSDAWTLRAGVAYDESPVPDGTRTPRIPDADRTWVAIGAGYNPASWLRLDFGYTHLFMPEESIDLSVNEPGNTFRGNLEGTTDTSVDVFAIAGTIRF</sequence>
<keyword evidence="10" id="KW-1185">Reference proteome</keyword>
<feature type="chain" id="PRO_5017059347" description="Transporter" evidence="8">
    <location>
        <begin position="20"/>
        <end position="447"/>
    </location>
</feature>
<feature type="signal peptide" evidence="8">
    <location>
        <begin position="1"/>
        <end position="19"/>
    </location>
</feature>